<evidence type="ECO:0000313" key="3">
    <source>
        <dbReference type="EMBL" id="RSX53132.1"/>
    </source>
</evidence>
<dbReference type="EMBL" id="QXGL01000003">
    <property type="protein sequence ID" value="RSX53132.1"/>
    <property type="molecule type" value="Genomic_DNA"/>
</dbReference>
<proteinExistence type="predicted"/>
<accession>A0A430FK54</accession>
<sequence length="212" mass="21852">MSASQSHALSSGTARVSDAARVPARSARTARAGLPARICIGVLAVCCLCGGVIAAVNLTSVNTFNQATQQLTRNLKTLDDASADLDALAAKQQQVDAQFADASSPAVLLLPQVKQSIATNAAISQELTADIAARLREQRGDTSATAANTSSANTDSADSKSHDGLTQEQRDKVDELLKANQQSTPSGSSPSSTKSDSASNTKNSGTQTPKPW</sequence>
<keyword evidence="2" id="KW-0812">Transmembrane</keyword>
<gene>
    <name evidence="3" type="ORF">D2E25_1105</name>
</gene>
<feature type="compositionally biased region" description="Low complexity" evidence="1">
    <location>
        <begin position="183"/>
        <end position="204"/>
    </location>
</feature>
<dbReference type="Pfam" id="PF20070">
    <property type="entry name" value="DUF6466"/>
    <property type="match status" value="1"/>
</dbReference>
<organism evidence="3 4">
    <name type="scientific">Bifidobacterium goeldii</name>
    <dbReference type="NCBI Taxonomy" id="2306975"/>
    <lineage>
        <taxon>Bacteria</taxon>
        <taxon>Bacillati</taxon>
        <taxon>Actinomycetota</taxon>
        <taxon>Actinomycetes</taxon>
        <taxon>Bifidobacteriales</taxon>
        <taxon>Bifidobacteriaceae</taxon>
        <taxon>Bifidobacterium</taxon>
    </lineage>
</organism>
<feature type="compositionally biased region" description="Basic and acidic residues" evidence="1">
    <location>
        <begin position="157"/>
        <end position="177"/>
    </location>
</feature>
<dbReference type="InterPro" id="IPR046314">
    <property type="entry name" value="DUF6466"/>
</dbReference>
<reference evidence="3 4" key="1">
    <citation type="submission" date="2018-09" db="EMBL/GenBank/DDBJ databases">
        <title>Characterization of the phylogenetic diversity of five novel species belonging to the genus Bifidobacterium.</title>
        <authorList>
            <person name="Lugli G.A."/>
            <person name="Duranti S."/>
            <person name="Milani C."/>
        </authorList>
    </citation>
    <scope>NUCLEOTIDE SEQUENCE [LARGE SCALE GENOMIC DNA]</scope>
    <source>
        <strain evidence="3 4">2034B</strain>
    </source>
</reference>
<name>A0A430FK54_9BIFI</name>
<feature type="transmembrane region" description="Helical" evidence="2">
    <location>
        <begin position="34"/>
        <end position="56"/>
    </location>
</feature>
<evidence type="ECO:0000256" key="1">
    <source>
        <dbReference type="SAM" id="MobiDB-lite"/>
    </source>
</evidence>
<comment type="caution">
    <text evidence="3">The sequence shown here is derived from an EMBL/GenBank/DDBJ whole genome shotgun (WGS) entry which is preliminary data.</text>
</comment>
<feature type="region of interest" description="Disordered" evidence="1">
    <location>
        <begin position="138"/>
        <end position="212"/>
    </location>
</feature>
<keyword evidence="4" id="KW-1185">Reference proteome</keyword>
<feature type="compositionally biased region" description="Low complexity" evidence="1">
    <location>
        <begin position="141"/>
        <end position="156"/>
    </location>
</feature>
<dbReference type="Proteomes" id="UP000287533">
    <property type="component" value="Unassembled WGS sequence"/>
</dbReference>
<keyword evidence="2" id="KW-0472">Membrane</keyword>
<protein>
    <submittedName>
        <fullName evidence="3">Cell surface protein</fullName>
    </submittedName>
</protein>
<evidence type="ECO:0000313" key="4">
    <source>
        <dbReference type="Proteomes" id="UP000287533"/>
    </source>
</evidence>
<keyword evidence="2" id="KW-1133">Transmembrane helix</keyword>
<dbReference type="RefSeq" id="WP_125980699.1">
    <property type="nucleotide sequence ID" value="NZ_QXGL01000003.1"/>
</dbReference>
<evidence type="ECO:0000256" key="2">
    <source>
        <dbReference type="SAM" id="Phobius"/>
    </source>
</evidence>
<dbReference type="AlphaFoldDB" id="A0A430FK54"/>